<dbReference type="RefSeq" id="WP_102967399.1">
    <property type="nucleotide sequence ID" value="NZ_JAPWHJ010000043.1"/>
</dbReference>
<accession>A0A2J8HPJ7</accession>
<comment type="caution">
    <text evidence="1">The sequence shown here is derived from an EMBL/GenBank/DDBJ whole genome shotgun (WGS) entry which is preliminary data.</text>
</comment>
<organism evidence="1 2">
    <name type="scientific">Vibrio diazotrophicus</name>
    <dbReference type="NCBI Taxonomy" id="685"/>
    <lineage>
        <taxon>Bacteria</taxon>
        <taxon>Pseudomonadati</taxon>
        <taxon>Pseudomonadota</taxon>
        <taxon>Gammaproteobacteria</taxon>
        <taxon>Vibrionales</taxon>
        <taxon>Vibrionaceae</taxon>
        <taxon>Vibrio</taxon>
    </lineage>
</organism>
<dbReference type="AlphaFoldDB" id="A0A2J8HPJ7"/>
<evidence type="ECO:0000313" key="1">
    <source>
        <dbReference type="EMBL" id="PNI00192.1"/>
    </source>
</evidence>
<dbReference type="Proteomes" id="UP000236449">
    <property type="component" value="Unassembled WGS sequence"/>
</dbReference>
<name>A0A2J8HPJ7_VIBDI</name>
<gene>
    <name evidence="1" type="ORF">C1N32_21660</name>
</gene>
<proteinExistence type="predicted"/>
<dbReference type="EMBL" id="POSK01000040">
    <property type="protein sequence ID" value="PNI00192.1"/>
    <property type="molecule type" value="Genomic_DNA"/>
</dbReference>
<reference evidence="1 2" key="1">
    <citation type="submission" date="2018-01" db="EMBL/GenBank/DDBJ databases">
        <title>Draft genome sequences of six Vibrio diazotrophicus strains isolated from deep-sea sediments of the Baltic Sea.</title>
        <authorList>
            <person name="Castillo D."/>
            <person name="Vandieken V."/>
            <person name="Chiang O."/>
            <person name="Middelboe M."/>
        </authorList>
    </citation>
    <scope>NUCLEOTIDE SEQUENCE [LARGE SCALE GENOMIC DNA]</scope>
    <source>
        <strain evidence="1 2">60.27F</strain>
    </source>
</reference>
<sequence length="104" mass="11467">MSCGKCSGLVREIRNPQKLTESILLLRTETEKGNLKYLGFGSYGQPFSQIANGKNWGDFVSNYFVCKLCGQVIHLRAETYHGSGGKIAAVESILGKLYIDEFAT</sequence>
<dbReference type="OrthoDB" id="6624622at2"/>
<protein>
    <submittedName>
        <fullName evidence="1">Uncharacterized protein</fullName>
    </submittedName>
</protein>
<evidence type="ECO:0000313" key="2">
    <source>
        <dbReference type="Proteomes" id="UP000236449"/>
    </source>
</evidence>